<dbReference type="GO" id="GO:0005634">
    <property type="term" value="C:nucleus"/>
    <property type="evidence" value="ECO:0007669"/>
    <property type="project" value="TreeGrafter"/>
</dbReference>
<dbReference type="PANTHER" id="PTHR15976:SF17">
    <property type="entry name" value="CONSTITUTIVE COACTIVATOR OF PEROXISOME PROLIFERATOR-ACTIVATED RECEPTOR GAMMA"/>
    <property type="match status" value="1"/>
</dbReference>
<comment type="similarity">
    <text evidence="1">Belongs to the constitutive coactivator of PPAR-gamma family.</text>
</comment>
<dbReference type="InterPro" id="IPR026784">
    <property type="entry name" value="Coact_PPARg"/>
</dbReference>
<dbReference type="Gene3D" id="3.40.50.1010">
    <property type="entry name" value="5'-nuclease"/>
    <property type="match status" value="1"/>
</dbReference>
<dbReference type="AlphaFoldDB" id="A0A224YVP8"/>
<dbReference type="InterPro" id="IPR029060">
    <property type="entry name" value="PIN-like_dom_sf"/>
</dbReference>
<evidence type="ECO:0000313" key="2">
    <source>
        <dbReference type="EMBL" id="MAA18044.1"/>
    </source>
</evidence>
<accession>A0A224YVP8</accession>
<organism evidence="2">
    <name type="scientific">Rhipicephalus zambeziensis</name>
    <dbReference type="NCBI Taxonomy" id="60191"/>
    <lineage>
        <taxon>Eukaryota</taxon>
        <taxon>Metazoa</taxon>
        <taxon>Ecdysozoa</taxon>
        <taxon>Arthropoda</taxon>
        <taxon>Chelicerata</taxon>
        <taxon>Arachnida</taxon>
        <taxon>Acari</taxon>
        <taxon>Parasitiformes</taxon>
        <taxon>Ixodida</taxon>
        <taxon>Ixodoidea</taxon>
        <taxon>Ixodidae</taxon>
        <taxon>Rhipicephalinae</taxon>
        <taxon>Rhipicephalus</taxon>
        <taxon>Rhipicephalus</taxon>
    </lineage>
</organism>
<evidence type="ECO:0000256" key="1">
    <source>
        <dbReference type="ARBA" id="ARBA00009495"/>
    </source>
</evidence>
<dbReference type="PANTHER" id="PTHR15976">
    <property type="entry name" value="CONSTITUTIVE COACTIVATOR OF PEROXISOME PROLIFERATOR-ACTIVATED RECEPTOR GAMMA"/>
    <property type="match status" value="1"/>
</dbReference>
<sequence length="595" mass="67983">MGIQGLQTYLETLVHGGCTFIDIAKEARKHAVYCPAGTKPTIVVDGLCLIRWLYSRTNDYIFGGPWNYLVHTFVGLVRSFQERGIDLVFFFDGSVCGAKVEEWRSRREKKCQEIMKTFEKLRAGCWTGGDRNFTCPNGTAHTLCFMVRHLTSCKVFYAIEECDTEVCRYAESHYECFAILGQDTDFAIFNLRVLYLSCLHLDVDRLHTRAYSSEALARQLCLHRELLPLFACLAGNDTVSKEQLRSFHHSLGSAPYSWNRHAYLFEKIAAVIRQKGWRAIPDISMARCIGVDLDLLLKGVRMYDTKEECCELAVPVGIEQTSWCLAVQMYKQAQMPPFVLQVLYGREIFLGETMEQPIANLPAHICFRSVRQRIYWVLFKGDNSVIITEHVTYPGDIGILDEAVPSAPMQIEGGVPQLCHLWSDPSLEIMRWRLFCGCLQMERQIGQLRMLPSSYVVFCCTLHHLFLARVIGERELCSLILQCILPHETRLKLSERQIPNSQINADLVSISTYVMIGIQCVTMALSVCGQPSPMESAAPWLCFDGKLFHLIHRDLNELRASFSSLLQHDADLLHLYSNLWYIVTSRRPPHPPLRF</sequence>
<dbReference type="EMBL" id="GFPF01006898">
    <property type="protein sequence ID" value="MAA18044.1"/>
    <property type="molecule type" value="Transcribed_RNA"/>
</dbReference>
<dbReference type="SUPFAM" id="SSF88723">
    <property type="entry name" value="PIN domain-like"/>
    <property type="match status" value="1"/>
</dbReference>
<proteinExistence type="inferred from homology"/>
<keyword evidence="2" id="KW-0675">Receptor</keyword>
<name>A0A224YVP8_9ACAR</name>
<protein>
    <submittedName>
        <fullName evidence="2">Constitutive coactivator of peroxisome proliferator activated receptor gamma</fullName>
    </submittedName>
</protein>
<reference evidence="2" key="1">
    <citation type="journal article" date="2017" name="Parasit. Vectors">
        <title>Sialotranscriptomics of Rhipicephalus zambeziensis reveals intricate expression profiles of secretory proteins and suggests tight temporal transcriptional regulation during blood-feeding.</title>
        <authorList>
            <person name="de Castro M.H."/>
            <person name="de Klerk D."/>
            <person name="Pienaar R."/>
            <person name="Rees D.J.G."/>
            <person name="Mans B.J."/>
        </authorList>
    </citation>
    <scope>NUCLEOTIDE SEQUENCE</scope>
    <source>
        <tissue evidence="2">Salivary glands</tissue>
    </source>
</reference>